<evidence type="ECO:0000259" key="12">
    <source>
        <dbReference type="Pfam" id="PF14988"/>
    </source>
</evidence>
<keyword evidence="5 10" id="KW-0175">Coiled coil</keyword>
<dbReference type="Proteomes" id="UP001642483">
    <property type="component" value="Unassembled WGS sequence"/>
</dbReference>
<dbReference type="InterPro" id="IPR032777">
    <property type="entry name" value="DUF4515"/>
</dbReference>
<feature type="coiled-coil region" evidence="10">
    <location>
        <begin position="251"/>
        <end position="313"/>
    </location>
</feature>
<evidence type="ECO:0000313" key="13">
    <source>
        <dbReference type="EMBL" id="CAK8678167.1"/>
    </source>
</evidence>
<dbReference type="PANTHER" id="PTHR14845">
    <property type="entry name" value="COILED-COIL DOMAIN-CONTAINING 166"/>
    <property type="match status" value="1"/>
</dbReference>
<evidence type="ECO:0000256" key="3">
    <source>
        <dbReference type="ARBA" id="ARBA00015392"/>
    </source>
</evidence>
<feature type="region of interest" description="Disordered" evidence="11">
    <location>
        <begin position="472"/>
        <end position="541"/>
    </location>
</feature>
<sequence length="541" mass="61921">MPKKGKGKKGKKGGGKKGGKKGKKGGKASKLDRDVELSMALANAKLWSSRLEVTEKSRNEYRENCKRMAGENDKLHDTLFQSERDTIEVVTFLKKGDIEKDEQISNLQQELRDLKKQARQDKENIISEFNNQVSDLESRLEQRTSEVNLMQSELKLVKEFRRKRAQMQAELDEIRESLFLANKEHKDTLQKIEHKFFEEKIRLEREASQKIAELAERAHTEAIASLDETTRSVYKENIRLNESLSYHVKESQTLQTQCDALQEEVEELRAHKALNDATVKSKVTESKQQKQEIRELKDKVTSLEQVLSSMVHEFREERRMIEEGAKIQTTASEGEIKKLQRMIEMKDRETNKVKLLAKNIVDQRTTVEIFFLDALEKVRTEIALNRAQYVQAAQAAYQRKMLAAHAGQTEFPKIRNFKKNDHSTNSVYADLSEAENWTSLGGNVDIRDLTWEQKEKVLRLLFARMNGVKGANKAQRLPLRSAPNSPLSITDKPQRSSEQPAIKGPNDEDGTRDGTQTFITQEQPSGLSLPTISQKQVPTSS</sequence>
<protein>
    <recommendedName>
        <fullName evidence="3">Basal body-orientation factor 1</fullName>
    </recommendedName>
    <alternativeName>
        <fullName evidence="9">Coiled-coil domain-containing protein 176</fullName>
    </alternativeName>
</protein>
<evidence type="ECO:0000256" key="2">
    <source>
        <dbReference type="ARBA" id="ARBA00007508"/>
    </source>
</evidence>
<evidence type="ECO:0000256" key="6">
    <source>
        <dbReference type="ARBA" id="ARBA00023069"/>
    </source>
</evidence>
<evidence type="ECO:0000256" key="4">
    <source>
        <dbReference type="ARBA" id="ARBA00022490"/>
    </source>
</evidence>
<name>A0ABP0FIJ8_CLALP</name>
<dbReference type="EMBL" id="CAWYQH010000046">
    <property type="protein sequence ID" value="CAK8678167.1"/>
    <property type="molecule type" value="Genomic_DNA"/>
</dbReference>
<feature type="coiled-coil region" evidence="10">
    <location>
        <begin position="97"/>
        <end position="184"/>
    </location>
</feature>
<comment type="caution">
    <text evidence="13">The sequence shown here is derived from an EMBL/GenBank/DDBJ whole genome shotgun (WGS) entry which is preliminary data.</text>
</comment>
<reference evidence="13 14" key="1">
    <citation type="submission" date="2024-02" db="EMBL/GenBank/DDBJ databases">
        <authorList>
            <person name="Daric V."/>
            <person name="Darras S."/>
        </authorList>
    </citation>
    <scope>NUCLEOTIDE SEQUENCE [LARGE SCALE GENOMIC DNA]</scope>
</reference>
<keyword evidence="7" id="KW-0206">Cytoskeleton</keyword>
<dbReference type="Pfam" id="PF14988">
    <property type="entry name" value="DUF4515"/>
    <property type="match status" value="1"/>
</dbReference>
<evidence type="ECO:0000256" key="8">
    <source>
        <dbReference type="ARBA" id="ARBA00023273"/>
    </source>
</evidence>
<feature type="compositionally biased region" description="Polar residues" evidence="11">
    <location>
        <begin position="513"/>
        <end position="541"/>
    </location>
</feature>
<keyword evidence="14" id="KW-1185">Reference proteome</keyword>
<proteinExistence type="inferred from homology"/>
<organism evidence="13 14">
    <name type="scientific">Clavelina lepadiformis</name>
    <name type="common">Light-bulb sea squirt</name>
    <name type="synonym">Ascidia lepadiformis</name>
    <dbReference type="NCBI Taxonomy" id="159417"/>
    <lineage>
        <taxon>Eukaryota</taxon>
        <taxon>Metazoa</taxon>
        <taxon>Chordata</taxon>
        <taxon>Tunicata</taxon>
        <taxon>Ascidiacea</taxon>
        <taxon>Aplousobranchia</taxon>
        <taxon>Clavelinidae</taxon>
        <taxon>Clavelina</taxon>
    </lineage>
</organism>
<evidence type="ECO:0000256" key="11">
    <source>
        <dbReference type="SAM" id="MobiDB-lite"/>
    </source>
</evidence>
<evidence type="ECO:0000256" key="5">
    <source>
        <dbReference type="ARBA" id="ARBA00023054"/>
    </source>
</evidence>
<keyword evidence="8" id="KW-0966">Cell projection</keyword>
<evidence type="ECO:0000256" key="7">
    <source>
        <dbReference type="ARBA" id="ARBA00023212"/>
    </source>
</evidence>
<comment type="subcellular location">
    <subcellularLocation>
        <location evidence="1">Cytoplasm</location>
        <location evidence="1">Cytoskeleton</location>
        <location evidence="1">Cilium basal body</location>
    </subcellularLocation>
</comment>
<evidence type="ECO:0000256" key="1">
    <source>
        <dbReference type="ARBA" id="ARBA00004120"/>
    </source>
</evidence>
<evidence type="ECO:0000313" key="14">
    <source>
        <dbReference type="Proteomes" id="UP001642483"/>
    </source>
</evidence>
<comment type="similarity">
    <text evidence="2">Belongs to the BBOF1 family.</text>
</comment>
<feature type="region of interest" description="Disordered" evidence="11">
    <location>
        <begin position="1"/>
        <end position="34"/>
    </location>
</feature>
<feature type="compositionally biased region" description="Basic residues" evidence="11">
    <location>
        <begin position="1"/>
        <end position="27"/>
    </location>
</feature>
<gene>
    <name evidence="13" type="ORF">CVLEPA_LOCUS8111</name>
</gene>
<keyword evidence="6" id="KW-0969">Cilium</keyword>
<accession>A0ABP0FIJ8</accession>
<evidence type="ECO:0000256" key="10">
    <source>
        <dbReference type="SAM" id="Coils"/>
    </source>
</evidence>
<feature type="domain" description="DUF4515" evidence="12">
    <location>
        <begin position="89"/>
        <end position="277"/>
    </location>
</feature>
<keyword evidence="4" id="KW-0963">Cytoplasm</keyword>
<evidence type="ECO:0000256" key="9">
    <source>
        <dbReference type="ARBA" id="ARBA00031573"/>
    </source>
</evidence>
<dbReference type="PANTHER" id="PTHR14845:SF5">
    <property type="entry name" value="BASAL BODY-ORIENTATION FACTOR 1"/>
    <property type="match status" value="1"/>
</dbReference>